<gene>
    <name evidence="2" type="ORF">SE15_04935</name>
</gene>
<dbReference type="AlphaFoldDB" id="A0A0N8GQR7"/>
<dbReference type="Proteomes" id="UP000050544">
    <property type="component" value="Unassembled WGS sequence"/>
</dbReference>
<comment type="caution">
    <text evidence="2">The sequence shown here is derived from an EMBL/GenBank/DDBJ whole genome shotgun (WGS) entry which is preliminary data.</text>
</comment>
<dbReference type="RefSeq" id="WP_054520971.1">
    <property type="nucleotide sequence ID" value="NZ_LGKO01000002.1"/>
</dbReference>
<organism evidence="2 3">
    <name type="scientific">Thermanaerothrix daxensis</name>
    <dbReference type="NCBI Taxonomy" id="869279"/>
    <lineage>
        <taxon>Bacteria</taxon>
        <taxon>Bacillati</taxon>
        <taxon>Chloroflexota</taxon>
        <taxon>Anaerolineae</taxon>
        <taxon>Anaerolineales</taxon>
        <taxon>Anaerolineaceae</taxon>
        <taxon>Thermanaerothrix</taxon>
    </lineage>
</organism>
<evidence type="ECO:0000313" key="3">
    <source>
        <dbReference type="Proteomes" id="UP000050544"/>
    </source>
</evidence>
<feature type="transmembrane region" description="Helical" evidence="1">
    <location>
        <begin position="44"/>
        <end position="66"/>
    </location>
</feature>
<reference evidence="2 3" key="1">
    <citation type="submission" date="2015-07" db="EMBL/GenBank/DDBJ databases">
        <title>Whole genome sequence of Thermanaerothrix daxensis DSM 23592.</title>
        <authorList>
            <person name="Hemp J."/>
            <person name="Ward L.M."/>
            <person name="Pace L.A."/>
            <person name="Fischer W.W."/>
        </authorList>
    </citation>
    <scope>NUCLEOTIDE SEQUENCE [LARGE SCALE GENOMIC DNA]</scope>
    <source>
        <strain evidence="2 3">GNS-1</strain>
    </source>
</reference>
<feature type="transmembrane region" description="Helical" evidence="1">
    <location>
        <begin position="102"/>
        <end position="121"/>
    </location>
</feature>
<keyword evidence="1" id="KW-0812">Transmembrane</keyword>
<evidence type="ECO:0000313" key="2">
    <source>
        <dbReference type="EMBL" id="KPL84450.1"/>
    </source>
</evidence>
<sequence>MTRNEHFPPFSSFFIPFVLFTGLGLGGLALLITQTLPTLFPRWLFFFLGTLGITGLALPAVYFLNWRFSSQIPPSTGTILREALWAGILFDLLAWLQLERVLSLTLGMLLCLGILILELSLRLIERAQWRPHNTPHES</sequence>
<name>A0A0N8GQR7_9CHLR</name>
<proteinExistence type="predicted"/>
<keyword evidence="1" id="KW-1133">Transmembrane helix</keyword>
<dbReference type="OrthoDB" id="166449at2"/>
<evidence type="ECO:0000256" key="1">
    <source>
        <dbReference type="SAM" id="Phobius"/>
    </source>
</evidence>
<dbReference type="EMBL" id="LGKO01000002">
    <property type="protein sequence ID" value="KPL84450.1"/>
    <property type="molecule type" value="Genomic_DNA"/>
</dbReference>
<feature type="transmembrane region" description="Helical" evidence="1">
    <location>
        <begin position="12"/>
        <end position="32"/>
    </location>
</feature>
<dbReference type="STRING" id="869279.SE15_04935"/>
<keyword evidence="1" id="KW-0472">Membrane</keyword>
<accession>A0A0N8GQR7</accession>
<protein>
    <submittedName>
        <fullName evidence="2">Uncharacterized protein</fullName>
    </submittedName>
</protein>
<keyword evidence="3" id="KW-1185">Reference proteome</keyword>